<dbReference type="GeneID" id="54347156"/>
<accession>A0A6A5RYD0</accession>
<dbReference type="EMBL" id="ML978961">
    <property type="protein sequence ID" value="KAF1931306.1"/>
    <property type="molecule type" value="Genomic_DNA"/>
</dbReference>
<dbReference type="OrthoDB" id="2896980at2759"/>
<dbReference type="Proteomes" id="UP000800082">
    <property type="component" value="Unassembled WGS sequence"/>
</dbReference>
<feature type="region of interest" description="Disordered" evidence="1">
    <location>
        <begin position="72"/>
        <end position="91"/>
    </location>
</feature>
<sequence>MLRWMWQPSSSHFPKSIGEDEAGDWGETSRSLCKKISAQLLLNPVTPIACPADMATLHSLLSSLSTAPPPAVVVTSGSSDQKKASSKRVEDARPPNLLWHYNALRCTSAANRYIKQHGTQLDALSSTEPEPTIEIHNEADAVAHGRTNLVNPVSRAVQLKHPGEPVIRAEVGLSDLRVNMAVVSRRTQYRCAGRV</sequence>
<organism evidence="2 3">
    <name type="scientific">Didymella exigua CBS 183.55</name>
    <dbReference type="NCBI Taxonomy" id="1150837"/>
    <lineage>
        <taxon>Eukaryota</taxon>
        <taxon>Fungi</taxon>
        <taxon>Dikarya</taxon>
        <taxon>Ascomycota</taxon>
        <taxon>Pezizomycotina</taxon>
        <taxon>Dothideomycetes</taxon>
        <taxon>Pleosporomycetidae</taxon>
        <taxon>Pleosporales</taxon>
        <taxon>Pleosporineae</taxon>
        <taxon>Didymellaceae</taxon>
        <taxon>Didymella</taxon>
    </lineage>
</organism>
<evidence type="ECO:0000313" key="3">
    <source>
        <dbReference type="Proteomes" id="UP000800082"/>
    </source>
</evidence>
<gene>
    <name evidence="2" type="ORF">M421DRAFT_343712</name>
</gene>
<feature type="compositionally biased region" description="Basic and acidic residues" evidence="1">
    <location>
        <begin position="80"/>
        <end position="91"/>
    </location>
</feature>
<feature type="region of interest" description="Disordered" evidence="1">
    <location>
        <begin position="1"/>
        <end position="24"/>
    </location>
</feature>
<protein>
    <submittedName>
        <fullName evidence="2">Uncharacterized protein</fullName>
    </submittedName>
</protein>
<name>A0A6A5RYD0_9PLEO</name>
<dbReference type="AlphaFoldDB" id="A0A6A5RYD0"/>
<keyword evidence="3" id="KW-1185">Reference proteome</keyword>
<reference evidence="2" key="1">
    <citation type="journal article" date="2020" name="Stud. Mycol.">
        <title>101 Dothideomycetes genomes: a test case for predicting lifestyles and emergence of pathogens.</title>
        <authorList>
            <person name="Haridas S."/>
            <person name="Albert R."/>
            <person name="Binder M."/>
            <person name="Bloem J."/>
            <person name="Labutti K."/>
            <person name="Salamov A."/>
            <person name="Andreopoulos B."/>
            <person name="Baker S."/>
            <person name="Barry K."/>
            <person name="Bills G."/>
            <person name="Bluhm B."/>
            <person name="Cannon C."/>
            <person name="Castanera R."/>
            <person name="Culley D."/>
            <person name="Daum C."/>
            <person name="Ezra D."/>
            <person name="Gonzalez J."/>
            <person name="Henrissat B."/>
            <person name="Kuo A."/>
            <person name="Liang C."/>
            <person name="Lipzen A."/>
            <person name="Lutzoni F."/>
            <person name="Magnuson J."/>
            <person name="Mondo S."/>
            <person name="Nolan M."/>
            <person name="Ohm R."/>
            <person name="Pangilinan J."/>
            <person name="Park H.-J."/>
            <person name="Ramirez L."/>
            <person name="Alfaro M."/>
            <person name="Sun H."/>
            <person name="Tritt A."/>
            <person name="Yoshinaga Y."/>
            <person name="Zwiers L.-H."/>
            <person name="Turgeon B."/>
            <person name="Goodwin S."/>
            <person name="Spatafora J."/>
            <person name="Crous P."/>
            <person name="Grigoriev I."/>
        </authorList>
    </citation>
    <scope>NUCLEOTIDE SEQUENCE</scope>
    <source>
        <strain evidence="2">CBS 183.55</strain>
    </source>
</reference>
<evidence type="ECO:0000313" key="2">
    <source>
        <dbReference type="EMBL" id="KAF1931306.1"/>
    </source>
</evidence>
<evidence type="ECO:0000256" key="1">
    <source>
        <dbReference type="SAM" id="MobiDB-lite"/>
    </source>
</evidence>
<proteinExistence type="predicted"/>
<dbReference type="RefSeq" id="XP_033451554.1">
    <property type="nucleotide sequence ID" value="XM_033589509.1"/>
</dbReference>